<gene>
    <name evidence="11" type="ORF">DEO72_LG4g1829</name>
</gene>
<dbReference type="InterPro" id="IPR050608">
    <property type="entry name" value="NmrA-type/Isoflavone_red_sf"/>
</dbReference>
<evidence type="ECO:0000256" key="4">
    <source>
        <dbReference type="ARBA" id="ARBA00023002"/>
    </source>
</evidence>
<dbReference type="Gene3D" id="3.90.25.10">
    <property type="entry name" value="UDP-galactose 4-epimerase, domain 1"/>
    <property type="match status" value="1"/>
</dbReference>
<evidence type="ECO:0000259" key="10">
    <source>
        <dbReference type="Pfam" id="PF09353"/>
    </source>
</evidence>
<organism evidence="11 12">
    <name type="scientific">Vigna unguiculata</name>
    <name type="common">Cowpea</name>
    <dbReference type="NCBI Taxonomy" id="3917"/>
    <lineage>
        <taxon>Eukaryota</taxon>
        <taxon>Viridiplantae</taxon>
        <taxon>Streptophyta</taxon>
        <taxon>Embryophyta</taxon>
        <taxon>Tracheophyta</taxon>
        <taxon>Spermatophyta</taxon>
        <taxon>Magnoliopsida</taxon>
        <taxon>eudicotyledons</taxon>
        <taxon>Gunneridae</taxon>
        <taxon>Pentapetalae</taxon>
        <taxon>rosids</taxon>
        <taxon>fabids</taxon>
        <taxon>Fabales</taxon>
        <taxon>Fabaceae</taxon>
        <taxon>Papilionoideae</taxon>
        <taxon>50 kb inversion clade</taxon>
        <taxon>NPAAA clade</taxon>
        <taxon>indigoferoid/millettioid clade</taxon>
        <taxon>Phaseoleae</taxon>
        <taxon>Vigna</taxon>
    </lineage>
</organism>
<dbReference type="EMBL" id="CP039348">
    <property type="protein sequence ID" value="QCD90868.1"/>
    <property type="molecule type" value="Genomic_DNA"/>
</dbReference>
<dbReference type="GO" id="GO:0010284">
    <property type="term" value="F:lariciresinol reductase activity"/>
    <property type="evidence" value="ECO:0007669"/>
    <property type="project" value="UniProtKB-EC"/>
</dbReference>
<name>A0A4D6LR51_VIGUN</name>
<evidence type="ECO:0000256" key="2">
    <source>
        <dbReference type="ARBA" id="ARBA00011473"/>
    </source>
</evidence>
<dbReference type="GO" id="GO:0010283">
    <property type="term" value="F:pinoresinol reductase activity"/>
    <property type="evidence" value="ECO:0007669"/>
    <property type="project" value="UniProtKB-EC"/>
</dbReference>
<evidence type="ECO:0000256" key="3">
    <source>
        <dbReference type="ARBA" id="ARBA00022857"/>
    </source>
</evidence>
<dbReference type="SUPFAM" id="SSF51735">
    <property type="entry name" value="NAD(P)-binding Rossmann-fold domains"/>
    <property type="match status" value="1"/>
</dbReference>
<evidence type="ECO:0000256" key="1">
    <source>
        <dbReference type="ARBA" id="ARBA00005725"/>
    </source>
</evidence>
<dbReference type="Gene3D" id="3.40.50.720">
    <property type="entry name" value="NAD(P)-binding Rossmann-like Domain"/>
    <property type="match status" value="1"/>
</dbReference>
<evidence type="ECO:0000256" key="7">
    <source>
        <dbReference type="ARBA" id="ARBA00042771"/>
    </source>
</evidence>
<dbReference type="InterPro" id="IPR008030">
    <property type="entry name" value="NmrA-like"/>
</dbReference>
<dbReference type="Proteomes" id="UP000501690">
    <property type="component" value="Linkage Group LG4"/>
</dbReference>
<dbReference type="EC" id="1.23.1.1" evidence="5"/>
<feature type="domain" description="DUF1995" evidence="10">
    <location>
        <begin position="351"/>
        <end position="593"/>
    </location>
</feature>
<dbReference type="PANTHER" id="PTHR43349">
    <property type="entry name" value="PINORESINOL REDUCTASE-RELATED"/>
    <property type="match status" value="1"/>
</dbReference>
<dbReference type="PANTHER" id="PTHR43349:SF47">
    <property type="entry name" value="NMRA-LIKE DOMAIN-CONTAINING PROTEIN"/>
    <property type="match status" value="1"/>
</dbReference>
<keyword evidence="12" id="KW-1185">Reference proteome</keyword>
<keyword evidence="3" id="KW-0521">NADP</keyword>
<accession>A0A4D6LR51</accession>
<dbReference type="AlphaFoldDB" id="A0A4D6LR51"/>
<evidence type="ECO:0000256" key="6">
    <source>
        <dbReference type="ARBA" id="ARBA00038910"/>
    </source>
</evidence>
<dbReference type="InterPro" id="IPR018962">
    <property type="entry name" value="DUF1995"/>
</dbReference>
<dbReference type="InterPro" id="IPR045312">
    <property type="entry name" value="PCBER-like"/>
</dbReference>
<dbReference type="Pfam" id="PF09353">
    <property type="entry name" value="DUF1995"/>
    <property type="match status" value="1"/>
</dbReference>
<comment type="similarity">
    <text evidence="1">Belongs to the NmrA-type oxidoreductase family. Isoflavone reductase subfamily.</text>
</comment>
<sequence length="600" mass="67358">MEKSKVLIVGGTGYIGKRMVKASLAEGHQTFVLHRPEIGVDIEKVQLLLSFKEQGARLVSGSFNDHQSLVNAVKLVDVVICAISGVHIRSHQILLQLKLVDAIKEAGNVKRFLPSEFGTDPARMGHALEPGRVTFDDKMVIRKAIEEAGIPFTYISANCFAGYFLGGLCQPGIIMPPRDSVVLYGDGNVKAIYVEEYDIAMYTIKSIDDPRTLNKTVYIRPPENILSQREVVQIWEKLIGKELQKSSISAEQLLSSMEGQPYEQQVGIVHYYHVCFEGCLTNFEIGEEGLEACELYPEVNAKLETFSLKNDGVIRVRGVHASSVAPRNRKLSTCSASRDGNASVETDAPFPADYSELLEQAKVAVNLAMKDNRQLMEIEFPTAGLGSVPGDGEGGIEMTESMQLIREFCDRLIIPEKVTRTRIFFPEANEVDFARQSVFSGSSLKLDYLTKPSFFEDFGFVEKVKMSDRVKTEDELFLVAYPYFNVNEILVVEELYKEAVLNTERKLIVFNGELDRIRSGYYPPFFYPKLGALTKTFLPMMETVYYIHNFKGRNGGTLFRSYPGPWKVLRRVGPRKYVCLHQQDSMPSLKEVALEILPSA</sequence>
<evidence type="ECO:0000313" key="12">
    <source>
        <dbReference type="Proteomes" id="UP000501690"/>
    </source>
</evidence>
<reference evidence="11 12" key="1">
    <citation type="submission" date="2019-04" db="EMBL/GenBank/DDBJ databases">
        <title>An improved genome assembly and genetic linkage map for asparagus bean, Vigna unguiculata ssp. sesquipedialis.</title>
        <authorList>
            <person name="Xia Q."/>
            <person name="Zhang R."/>
            <person name="Dong Y."/>
        </authorList>
    </citation>
    <scope>NUCLEOTIDE SEQUENCE [LARGE SCALE GENOMIC DNA]</scope>
    <source>
        <tissue evidence="11">Leaf</tissue>
    </source>
</reference>
<comment type="subunit">
    <text evidence="2">Dimer.</text>
</comment>
<evidence type="ECO:0000256" key="5">
    <source>
        <dbReference type="ARBA" id="ARBA00038909"/>
    </source>
</evidence>
<feature type="domain" description="NmrA-like" evidence="9">
    <location>
        <begin position="2"/>
        <end position="298"/>
    </location>
</feature>
<dbReference type="InterPro" id="IPR036291">
    <property type="entry name" value="NAD(P)-bd_dom_sf"/>
</dbReference>
<dbReference type="EC" id="1.23.1.2" evidence="6"/>
<evidence type="ECO:0000259" key="9">
    <source>
        <dbReference type="Pfam" id="PF05368"/>
    </source>
</evidence>
<proteinExistence type="inferred from homology"/>
<keyword evidence="4" id="KW-0560">Oxidoreductase</keyword>
<dbReference type="Pfam" id="PF05368">
    <property type="entry name" value="NmrA"/>
    <property type="match status" value="1"/>
</dbReference>
<dbReference type="GO" id="GO:1902138">
    <property type="term" value="P:(-)-secoisolariciresinol biosynthetic process"/>
    <property type="evidence" value="ECO:0007669"/>
    <property type="project" value="UniProtKB-ARBA"/>
</dbReference>
<evidence type="ECO:0000256" key="8">
    <source>
        <dbReference type="ARBA" id="ARBA00043173"/>
    </source>
</evidence>
<evidence type="ECO:0000313" key="11">
    <source>
        <dbReference type="EMBL" id="QCD90868.1"/>
    </source>
</evidence>
<dbReference type="GO" id="GO:1902125">
    <property type="term" value="P:(+)-pinoresinol catabolic process"/>
    <property type="evidence" value="ECO:0007669"/>
    <property type="project" value="UniProtKB-ARBA"/>
</dbReference>
<protein>
    <recommendedName>
        <fullName evidence="7">(+)-lariciresinol reductase</fullName>
        <ecNumber evidence="5">1.23.1.1</ecNumber>
        <ecNumber evidence="6">1.23.1.2</ecNumber>
    </recommendedName>
    <alternativeName>
        <fullName evidence="8">(+)-pinoresinol reductase</fullName>
    </alternativeName>
</protein>
<dbReference type="CDD" id="cd05259">
    <property type="entry name" value="PCBER_SDR_a"/>
    <property type="match status" value="1"/>
</dbReference>